<dbReference type="PANTHER" id="PTHR47495:SF1">
    <property type="entry name" value="BLL3820 PROTEIN"/>
    <property type="match status" value="1"/>
</dbReference>
<gene>
    <name evidence="2" type="ORF">S03H2_25174</name>
</gene>
<reference evidence="2" key="1">
    <citation type="journal article" date="2014" name="Front. Microbiol.">
        <title>High frequency of phylogenetically diverse reductive dehalogenase-homologous genes in deep subseafloor sedimentary metagenomes.</title>
        <authorList>
            <person name="Kawai M."/>
            <person name="Futagami T."/>
            <person name="Toyoda A."/>
            <person name="Takaki Y."/>
            <person name="Nishi S."/>
            <person name="Hori S."/>
            <person name="Arai W."/>
            <person name="Tsubouchi T."/>
            <person name="Morono Y."/>
            <person name="Uchiyama I."/>
            <person name="Ito T."/>
            <person name="Fujiyama A."/>
            <person name="Inagaki F."/>
            <person name="Takami H."/>
        </authorList>
    </citation>
    <scope>NUCLEOTIDE SEQUENCE</scope>
    <source>
        <strain evidence="2">Expedition CK06-06</strain>
    </source>
</reference>
<dbReference type="AlphaFoldDB" id="X1FGA9"/>
<accession>X1FGA9</accession>
<dbReference type="PANTHER" id="PTHR47495">
    <property type="entry name" value="ALDEHYDE DEHYDROGENASE"/>
    <property type="match status" value="1"/>
</dbReference>
<organism evidence="2">
    <name type="scientific">marine sediment metagenome</name>
    <dbReference type="NCBI Taxonomy" id="412755"/>
    <lineage>
        <taxon>unclassified sequences</taxon>
        <taxon>metagenomes</taxon>
        <taxon>ecological metagenomes</taxon>
    </lineage>
</organism>
<comment type="caution">
    <text evidence="2">The sequence shown here is derived from an EMBL/GenBank/DDBJ whole genome shotgun (WGS) entry which is preliminary data.</text>
</comment>
<name>X1FGA9_9ZZZZ</name>
<feature type="domain" description="Aldehyde oxidase/xanthine dehydrogenase a/b hammerhead" evidence="1">
    <location>
        <begin position="56"/>
        <end position="138"/>
    </location>
</feature>
<protein>
    <recommendedName>
        <fullName evidence="1">Aldehyde oxidase/xanthine dehydrogenase a/b hammerhead domain-containing protein</fullName>
    </recommendedName>
</protein>
<dbReference type="SMART" id="SM01008">
    <property type="entry name" value="Ald_Xan_dh_C"/>
    <property type="match status" value="1"/>
</dbReference>
<sequence>GTIKDTPSGRSTDYWKLYGGRSFGRLVTGSSRPKPANEYTILGGSNPRLDAAAKVSGQTTYIHDLELPDMVHGRVLRPANQSAKLLLVDEYMLDDTPGLLKIVRDGSFLGVICEQEHQAVKALEHLEQAAKWEYQVQLPDQDRIYADLLSQPGQSYLVDEGTPVEGSI</sequence>
<dbReference type="InterPro" id="IPR000674">
    <property type="entry name" value="Ald_Oxase/Xan_DH_a/b"/>
</dbReference>
<evidence type="ECO:0000313" key="2">
    <source>
        <dbReference type="EMBL" id="GAH31550.1"/>
    </source>
</evidence>
<dbReference type="Gene3D" id="3.90.1170.50">
    <property type="entry name" value="Aldehyde oxidase/xanthine dehydrogenase, a/b hammerhead"/>
    <property type="match status" value="1"/>
</dbReference>
<evidence type="ECO:0000259" key="1">
    <source>
        <dbReference type="SMART" id="SM01008"/>
    </source>
</evidence>
<dbReference type="InterPro" id="IPR036856">
    <property type="entry name" value="Ald_Oxase/Xan_DH_a/b_sf"/>
</dbReference>
<feature type="non-terminal residue" evidence="2">
    <location>
        <position position="168"/>
    </location>
</feature>
<dbReference type="EMBL" id="BARU01014175">
    <property type="protein sequence ID" value="GAH31550.1"/>
    <property type="molecule type" value="Genomic_DNA"/>
</dbReference>
<dbReference type="InterPro" id="IPR052516">
    <property type="entry name" value="N-heterocyclic_Hydroxylase"/>
</dbReference>
<proteinExistence type="predicted"/>
<feature type="non-terminal residue" evidence="2">
    <location>
        <position position="1"/>
    </location>
</feature>
<dbReference type="SUPFAM" id="SSF54665">
    <property type="entry name" value="CO dehydrogenase molybdoprotein N-domain-like"/>
    <property type="match status" value="1"/>
</dbReference>